<dbReference type="InterPro" id="IPR005559">
    <property type="entry name" value="CG-1_dom"/>
</dbReference>
<proteinExistence type="predicted"/>
<dbReference type="Pfam" id="PF03859">
    <property type="entry name" value="CG-1"/>
    <property type="match status" value="1"/>
</dbReference>
<evidence type="ECO:0000259" key="5">
    <source>
        <dbReference type="PROSITE" id="PS51437"/>
    </source>
</evidence>
<sequence length="195" mass="21993">MYEATTRWLWPNEILAILCNTNWFQVQVKPVYLAQSGTIVFYNHKMLRNFRKDGHNWTKKKDGKTVKEAHEYLKGLLLVVGETTLLLAAKNGHVNAVDFLHESLANLSSNDNCGYCVLHFAAKSGLTIGEKVNRKALLLIFRRLMPLNDSFLSRDLLALCKPLRSDGVKGLLALCKHSALVSVKGPFKVYVSVMF</sequence>
<feature type="non-terminal residue" evidence="6">
    <location>
        <position position="1"/>
    </location>
</feature>
<feature type="domain" description="CG-1" evidence="5">
    <location>
        <begin position="1"/>
        <end position="129"/>
    </location>
</feature>
<evidence type="ECO:0000256" key="2">
    <source>
        <dbReference type="ARBA" id="ARBA00023163"/>
    </source>
</evidence>
<protein>
    <recommendedName>
        <fullName evidence="5">CG-1 domain-containing protein</fullName>
    </recommendedName>
</protein>
<evidence type="ECO:0000256" key="1">
    <source>
        <dbReference type="ARBA" id="ARBA00004123"/>
    </source>
</evidence>
<reference evidence="6 7" key="1">
    <citation type="submission" date="2020-10" db="EMBL/GenBank/DDBJ databases">
        <title>The Coptis chinensis genome and diversification of protoberbering-type alkaloids.</title>
        <authorList>
            <person name="Wang B."/>
            <person name="Shu S."/>
            <person name="Song C."/>
            <person name="Liu Y."/>
        </authorList>
    </citation>
    <scope>NUCLEOTIDE SEQUENCE [LARGE SCALE GENOMIC DNA]</scope>
    <source>
        <strain evidence="6">HL-2020</strain>
        <tissue evidence="6">Leaf</tissue>
    </source>
</reference>
<keyword evidence="2" id="KW-0804">Transcription</keyword>
<dbReference type="OrthoDB" id="407555at2759"/>
<dbReference type="Proteomes" id="UP000631114">
    <property type="component" value="Unassembled WGS sequence"/>
</dbReference>
<dbReference type="AlphaFoldDB" id="A0A835LR92"/>
<dbReference type="SMART" id="SM01076">
    <property type="entry name" value="CG-1"/>
    <property type="match status" value="1"/>
</dbReference>
<evidence type="ECO:0000256" key="4">
    <source>
        <dbReference type="PROSITE-ProRule" id="PRU00023"/>
    </source>
</evidence>
<comment type="subcellular location">
    <subcellularLocation>
        <location evidence="1">Nucleus</location>
    </subcellularLocation>
</comment>
<dbReference type="InterPro" id="IPR036770">
    <property type="entry name" value="Ankyrin_rpt-contain_sf"/>
</dbReference>
<dbReference type="GO" id="GO:0003712">
    <property type="term" value="F:transcription coregulator activity"/>
    <property type="evidence" value="ECO:0007669"/>
    <property type="project" value="TreeGrafter"/>
</dbReference>
<accession>A0A835LR92</accession>
<dbReference type="Gene3D" id="1.25.40.20">
    <property type="entry name" value="Ankyrin repeat-containing domain"/>
    <property type="match status" value="1"/>
</dbReference>
<gene>
    <name evidence="6" type="ORF">IFM89_010035</name>
</gene>
<dbReference type="PROSITE" id="PS50088">
    <property type="entry name" value="ANK_REPEAT"/>
    <property type="match status" value="1"/>
</dbReference>
<dbReference type="SUPFAM" id="SSF48403">
    <property type="entry name" value="Ankyrin repeat"/>
    <property type="match status" value="1"/>
</dbReference>
<comment type="caution">
    <text evidence="6">The sequence shown here is derived from an EMBL/GenBank/DDBJ whole genome shotgun (WGS) entry which is preliminary data.</text>
</comment>
<keyword evidence="4" id="KW-0040">ANK repeat</keyword>
<organism evidence="6 7">
    <name type="scientific">Coptis chinensis</name>
    <dbReference type="NCBI Taxonomy" id="261450"/>
    <lineage>
        <taxon>Eukaryota</taxon>
        <taxon>Viridiplantae</taxon>
        <taxon>Streptophyta</taxon>
        <taxon>Embryophyta</taxon>
        <taxon>Tracheophyta</taxon>
        <taxon>Spermatophyta</taxon>
        <taxon>Magnoliopsida</taxon>
        <taxon>Ranunculales</taxon>
        <taxon>Ranunculaceae</taxon>
        <taxon>Coptidoideae</taxon>
        <taxon>Coptis</taxon>
    </lineage>
</organism>
<dbReference type="GO" id="GO:0005634">
    <property type="term" value="C:nucleus"/>
    <property type="evidence" value="ECO:0007669"/>
    <property type="project" value="UniProtKB-SubCell"/>
</dbReference>
<dbReference type="EMBL" id="JADFTS010000006">
    <property type="protein sequence ID" value="KAF9600549.1"/>
    <property type="molecule type" value="Genomic_DNA"/>
</dbReference>
<dbReference type="PANTHER" id="PTHR23335">
    <property type="entry name" value="CALMODULIN-BINDING TRANSCRIPTION ACTIVATOR CAMTA"/>
    <property type="match status" value="1"/>
</dbReference>
<dbReference type="InterPro" id="IPR002110">
    <property type="entry name" value="Ankyrin_rpt"/>
</dbReference>
<evidence type="ECO:0000313" key="6">
    <source>
        <dbReference type="EMBL" id="KAF9600549.1"/>
    </source>
</evidence>
<dbReference type="PANTHER" id="PTHR23335:SF3">
    <property type="entry name" value="CALMODULIN-BINDING TRANSCRIPTION ACTIVATOR 5"/>
    <property type="match status" value="1"/>
</dbReference>
<feature type="repeat" description="ANK" evidence="4">
    <location>
        <begin position="80"/>
        <end position="112"/>
    </location>
</feature>
<dbReference type="Pfam" id="PF12796">
    <property type="entry name" value="Ank_2"/>
    <property type="match status" value="1"/>
</dbReference>
<evidence type="ECO:0000313" key="7">
    <source>
        <dbReference type="Proteomes" id="UP000631114"/>
    </source>
</evidence>
<dbReference type="GO" id="GO:0003690">
    <property type="term" value="F:double-stranded DNA binding"/>
    <property type="evidence" value="ECO:0007669"/>
    <property type="project" value="TreeGrafter"/>
</dbReference>
<keyword evidence="7" id="KW-1185">Reference proteome</keyword>
<dbReference type="PROSITE" id="PS51437">
    <property type="entry name" value="CG_1"/>
    <property type="match status" value="1"/>
</dbReference>
<keyword evidence="3" id="KW-0539">Nucleus</keyword>
<evidence type="ECO:0000256" key="3">
    <source>
        <dbReference type="ARBA" id="ARBA00023242"/>
    </source>
</evidence>
<dbReference type="GO" id="GO:0006357">
    <property type="term" value="P:regulation of transcription by RNA polymerase II"/>
    <property type="evidence" value="ECO:0007669"/>
    <property type="project" value="TreeGrafter"/>
</dbReference>
<name>A0A835LR92_9MAGN</name>